<gene>
    <name evidence="1" type="ORF">UAU_04145</name>
</gene>
<accession>R2SBU4</accession>
<evidence type="ECO:0008006" key="3">
    <source>
        <dbReference type="Google" id="ProtNLM"/>
    </source>
</evidence>
<dbReference type="PATRIC" id="fig|1158607.3.peg.4126"/>
<name>R2SBU4_9ENTE</name>
<evidence type="ECO:0000313" key="2">
    <source>
        <dbReference type="Proteomes" id="UP000013782"/>
    </source>
</evidence>
<proteinExistence type="predicted"/>
<dbReference type="HOGENOM" id="CLU_191389_0_0_9"/>
<reference evidence="1 2" key="1">
    <citation type="submission" date="2013-02" db="EMBL/GenBank/DDBJ databases">
        <title>The Genome Sequence of Enterococcus pallens BAA-351.</title>
        <authorList>
            <consortium name="The Broad Institute Genome Sequencing Platform"/>
            <consortium name="The Broad Institute Genome Sequencing Center for Infectious Disease"/>
            <person name="Earl A.M."/>
            <person name="Gilmore M.S."/>
            <person name="Lebreton F."/>
            <person name="Walker B."/>
            <person name="Young S.K."/>
            <person name="Zeng Q."/>
            <person name="Gargeya S."/>
            <person name="Fitzgerald M."/>
            <person name="Haas B."/>
            <person name="Abouelleil A."/>
            <person name="Alvarado L."/>
            <person name="Arachchi H.M."/>
            <person name="Berlin A.M."/>
            <person name="Chapman S.B."/>
            <person name="Dewar J."/>
            <person name="Goldberg J."/>
            <person name="Griggs A."/>
            <person name="Gujja S."/>
            <person name="Hansen M."/>
            <person name="Howarth C."/>
            <person name="Imamovic A."/>
            <person name="Larimer J."/>
            <person name="McCowan C."/>
            <person name="Murphy C."/>
            <person name="Neiman D."/>
            <person name="Pearson M."/>
            <person name="Priest M."/>
            <person name="Roberts A."/>
            <person name="Saif S."/>
            <person name="Shea T."/>
            <person name="Sisk P."/>
            <person name="Sykes S."/>
            <person name="Wortman J."/>
            <person name="Nusbaum C."/>
            <person name="Birren B."/>
        </authorList>
    </citation>
    <scope>NUCLEOTIDE SEQUENCE [LARGE SCALE GENOMIC DNA]</scope>
    <source>
        <strain evidence="1 2">ATCC BAA-351</strain>
    </source>
</reference>
<evidence type="ECO:0000313" key="1">
    <source>
        <dbReference type="EMBL" id="EOH90316.1"/>
    </source>
</evidence>
<sequence>MRKCIRCNVEMIENNFARKVNGGGYEIIVKIVEKNKVQSVGNSKVAICPECGYVETYIEDFNNDKK</sequence>
<organism evidence="1 2">
    <name type="scientific">Enterococcus pallens ATCC BAA-351</name>
    <dbReference type="NCBI Taxonomy" id="1158607"/>
    <lineage>
        <taxon>Bacteria</taxon>
        <taxon>Bacillati</taxon>
        <taxon>Bacillota</taxon>
        <taxon>Bacilli</taxon>
        <taxon>Lactobacillales</taxon>
        <taxon>Enterococcaceae</taxon>
        <taxon>Enterococcus</taxon>
    </lineage>
</organism>
<dbReference type="AlphaFoldDB" id="R2SBU4"/>
<dbReference type="EMBL" id="AJAQ01000036">
    <property type="protein sequence ID" value="EOH90316.1"/>
    <property type="molecule type" value="Genomic_DNA"/>
</dbReference>
<dbReference type="RefSeq" id="WP_010759090.1">
    <property type="nucleotide sequence ID" value="NZ_ASWD01000005.1"/>
</dbReference>
<protein>
    <recommendedName>
        <fullName evidence="3">Nucleic acid-binding protein</fullName>
    </recommendedName>
</protein>
<dbReference type="OrthoDB" id="1644422at2"/>
<dbReference type="Proteomes" id="UP000013782">
    <property type="component" value="Unassembled WGS sequence"/>
</dbReference>
<keyword evidence="2" id="KW-1185">Reference proteome</keyword>
<comment type="caution">
    <text evidence="1">The sequence shown here is derived from an EMBL/GenBank/DDBJ whole genome shotgun (WGS) entry which is preliminary data.</text>
</comment>